<organism evidence="4 5">
    <name type="scientific">Candidatus Eubacterium avistercoris</name>
    <dbReference type="NCBI Taxonomy" id="2838567"/>
    <lineage>
        <taxon>Bacteria</taxon>
        <taxon>Bacillati</taxon>
        <taxon>Bacillota</taxon>
        <taxon>Clostridia</taxon>
        <taxon>Eubacteriales</taxon>
        <taxon>Eubacteriaceae</taxon>
        <taxon>Eubacterium</taxon>
    </lineage>
</organism>
<reference evidence="4" key="2">
    <citation type="submission" date="2021-04" db="EMBL/GenBank/DDBJ databases">
        <authorList>
            <person name="Gilroy R."/>
        </authorList>
    </citation>
    <scope>NUCLEOTIDE SEQUENCE</scope>
    <source>
        <strain evidence="4">CHK192-9172</strain>
    </source>
</reference>
<dbReference type="Gene3D" id="1.10.287.110">
    <property type="entry name" value="DnaJ domain"/>
    <property type="match status" value="1"/>
</dbReference>
<evidence type="ECO:0000313" key="4">
    <source>
        <dbReference type="EMBL" id="HIZ06552.1"/>
    </source>
</evidence>
<dbReference type="FunFam" id="1.10.287.110:FF:000034">
    <property type="entry name" value="Chaperone protein DnaJ"/>
    <property type="match status" value="1"/>
</dbReference>
<dbReference type="AlphaFoldDB" id="A0A9D2IEX9"/>
<comment type="caution">
    <text evidence="4">The sequence shown here is derived from an EMBL/GenBank/DDBJ whole genome shotgun (WGS) entry which is preliminary data.</text>
</comment>
<sequence length="319" mass="35577">MAKQDYYEILGVSRSADEKEIKKAYRKLAKKYHPDTNPGDKAAEQKFKEVTEAYDVLGNPEKKKRYDQFGMAAFDGSMGADPGGFRQDGPFSGRRGYTSGFDGNGQYRQYYYTFDNMDDINMDDLFSDLFGSMSGGHAGRNRTYRDRFRQGFGNSFHGYSSYSRQNQRGEDLHGEIQITLEEAALGCDKILQLKGSRQENIQFHIPAGINEGQSVRLRGKGQPGRGNAPAGDLLIKVHVLGNAVYHRKGMDIYTSISIPYETAARGGEAYVQTLYGPVKCRIPAGIRSGGKIRLKNKGIVSMKNADIHGDEYVTIQVEN</sequence>
<dbReference type="SUPFAM" id="SSF49493">
    <property type="entry name" value="HSP40/DnaJ peptide-binding domain"/>
    <property type="match status" value="2"/>
</dbReference>
<dbReference type="Pfam" id="PF00226">
    <property type="entry name" value="DnaJ"/>
    <property type="match status" value="1"/>
</dbReference>
<dbReference type="PANTHER" id="PTHR43096:SF48">
    <property type="entry name" value="CHAPERONE PROTEIN DNAJ"/>
    <property type="match status" value="1"/>
</dbReference>
<gene>
    <name evidence="4" type="ORF">IAA08_01295</name>
</gene>
<name>A0A9D2IEX9_9FIRM</name>
<dbReference type="GO" id="GO:0006260">
    <property type="term" value="P:DNA replication"/>
    <property type="evidence" value="ECO:0007669"/>
    <property type="project" value="UniProtKB-KW"/>
</dbReference>
<dbReference type="InterPro" id="IPR008971">
    <property type="entry name" value="HSP40/DnaJ_pept-bd"/>
</dbReference>
<proteinExistence type="predicted"/>
<dbReference type="PROSITE" id="PS00636">
    <property type="entry name" value="DNAJ_1"/>
    <property type="match status" value="1"/>
</dbReference>
<dbReference type="PROSITE" id="PS50076">
    <property type="entry name" value="DNAJ_2"/>
    <property type="match status" value="1"/>
</dbReference>
<dbReference type="Gene3D" id="2.60.260.20">
    <property type="entry name" value="Urease metallochaperone UreE, N-terminal domain"/>
    <property type="match status" value="2"/>
</dbReference>
<dbReference type="SMART" id="SM00271">
    <property type="entry name" value="DnaJ"/>
    <property type="match status" value="1"/>
</dbReference>
<dbReference type="InterPro" id="IPR002939">
    <property type="entry name" value="DnaJ_C"/>
</dbReference>
<dbReference type="GO" id="GO:0042026">
    <property type="term" value="P:protein refolding"/>
    <property type="evidence" value="ECO:0007669"/>
    <property type="project" value="TreeGrafter"/>
</dbReference>
<dbReference type="InterPro" id="IPR036869">
    <property type="entry name" value="J_dom_sf"/>
</dbReference>
<dbReference type="CDD" id="cd10747">
    <property type="entry name" value="DnaJ_C"/>
    <property type="match status" value="1"/>
</dbReference>
<evidence type="ECO:0000313" key="5">
    <source>
        <dbReference type="Proteomes" id="UP000824024"/>
    </source>
</evidence>
<dbReference type="EMBL" id="DXCH01000035">
    <property type="protein sequence ID" value="HIZ06552.1"/>
    <property type="molecule type" value="Genomic_DNA"/>
</dbReference>
<dbReference type="GO" id="GO:0005737">
    <property type="term" value="C:cytoplasm"/>
    <property type="evidence" value="ECO:0007669"/>
    <property type="project" value="TreeGrafter"/>
</dbReference>
<dbReference type="SUPFAM" id="SSF46565">
    <property type="entry name" value="Chaperone J-domain"/>
    <property type="match status" value="1"/>
</dbReference>
<keyword evidence="2" id="KW-0143">Chaperone</keyword>
<reference evidence="4" key="1">
    <citation type="journal article" date="2021" name="PeerJ">
        <title>Extensive microbial diversity within the chicken gut microbiome revealed by metagenomics and culture.</title>
        <authorList>
            <person name="Gilroy R."/>
            <person name="Ravi A."/>
            <person name="Getino M."/>
            <person name="Pursley I."/>
            <person name="Horton D.L."/>
            <person name="Alikhan N.F."/>
            <person name="Baker D."/>
            <person name="Gharbi K."/>
            <person name="Hall N."/>
            <person name="Watson M."/>
            <person name="Adriaenssens E.M."/>
            <person name="Foster-Nyarko E."/>
            <person name="Jarju S."/>
            <person name="Secka A."/>
            <person name="Antonio M."/>
            <person name="Oren A."/>
            <person name="Chaudhuri R.R."/>
            <person name="La Ragione R."/>
            <person name="Hildebrand F."/>
            <person name="Pallen M.J."/>
        </authorList>
    </citation>
    <scope>NUCLEOTIDE SEQUENCE</scope>
    <source>
        <strain evidence="4">CHK192-9172</strain>
    </source>
</reference>
<evidence type="ECO:0000259" key="3">
    <source>
        <dbReference type="PROSITE" id="PS50076"/>
    </source>
</evidence>
<dbReference type="InterPro" id="IPR001623">
    <property type="entry name" value="DnaJ_domain"/>
</dbReference>
<dbReference type="GO" id="GO:0051082">
    <property type="term" value="F:unfolded protein binding"/>
    <property type="evidence" value="ECO:0007669"/>
    <property type="project" value="InterPro"/>
</dbReference>
<dbReference type="Proteomes" id="UP000824024">
    <property type="component" value="Unassembled WGS sequence"/>
</dbReference>
<dbReference type="Pfam" id="PF01556">
    <property type="entry name" value="DnaJ_C"/>
    <property type="match status" value="1"/>
</dbReference>
<keyword evidence="1" id="KW-0235">DNA replication</keyword>
<accession>A0A9D2IEX9</accession>
<dbReference type="InterPro" id="IPR018253">
    <property type="entry name" value="DnaJ_domain_CS"/>
</dbReference>
<dbReference type="PANTHER" id="PTHR43096">
    <property type="entry name" value="DNAJ HOMOLOG 1, MITOCHONDRIAL-RELATED"/>
    <property type="match status" value="1"/>
</dbReference>
<feature type="domain" description="J" evidence="3">
    <location>
        <begin position="5"/>
        <end position="70"/>
    </location>
</feature>
<evidence type="ECO:0000256" key="2">
    <source>
        <dbReference type="ARBA" id="ARBA00023186"/>
    </source>
</evidence>
<protein>
    <submittedName>
        <fullName evidence="4">DnaJ domain-containing protein</fullName>
    </submittedName>
</protein>
<dbReference type="CDD" id="cd06257">
    <property type="entry name" value="DnaJ"/>
    <property type="match status" value="1"/>
</dbReference>
<evidence type="ECO:0000256" key="1">
    <source>
        <dbReference type="ARBA" id="ARBA00022705"/>
    </source>
</evidence>
<dbReference type="PRINTS" id="PR00625">
    <property type="entry name" value="JDOMAIN"/>
</dbReference>